<evidence type="ECO:0000256" key="3">
    <source>
        <dbReference type="ARBA" id="ARBA00022737"/>
    </source>
</evidence>
<evidence type="ECO:0000256" key="6">
    <source>
        <dbReference type="PROSITE-ProRule" id="PRU00339"/>
    </source>
</evidence>
<evidence type="ECO:0000256" key="7">
    <source>
        <dbReference type="SAM" id="MobiDB-lite"/>
    </source>
</evidence>
<keyword evidence="2" id="KW-0433">Leucine-rich repeat</keyword>
<feature type="compositionally biased region" description="Basic and acidic residues" evidence="7">
    <location>
        <begin position="688"/>
        <end position="703"/>
    </location>
</feature>
<dbReference type="InterPro" id="IPR052311">
    <property type="entry name" value="MMS22L-TONSL_complex_comp"/>
</dbReference>
<dbReference type="GO" id="GO:0043596">
    <property type="term" value="C:nuclear replication fork"/>
    <property type="evidence" value="ECO:0007669"/>
    <property type="project" value="TreeGrafter"/>
</dbReference>
<dbReference type="Pfam" id="PF12796">
    <property type="entry name" value="Ank_2"/>
    <property type="match status" value="1"/>
</dbReference>
<feature type="region of interest" description="Disordered" evidence="7">
    <location>
        <begin position="493"/>
        <end position="526"/>
    </location>
</feature>
<evidence type="ECO:0000256" key="5">
    <source>
        <dbReference type="PROSITE-ProRule" id="PRU00023"/>
    </source>
</evidence>
<dbReference type="GO" id="GO:0000724">
    <property type="term" value="P:double-strand break repair via homologous recombination"/>
    <property type="evidence" value="ECO:0007669"/>
    <property type="project" value="TreeGrafter"/>
</dbReference>
<feature type="repeat" description="TPR" evidence="6">
    <location>
        <begin position="204"/>
        <end position="237"/>
    </location>
</feature>
<feature type="compositionally biased region" description="Polar residues" evidence="7">
    <location>
        <begin position="705"/>
        <end position="722"/>
    </location>
</feature>
<dbReference type="PROSITE" id="PS50297">
    <property type="entry name" value="ANK_REP_REGION"/>
    <property type="match status" value="3"/>
</dbReference>
<dbReference type="InterPro" id="IPR011990">
    <property type="entry name" value="TPR-like_helical_dom_sf"/>
</dbReference>
<dbReference type="Gene3D" id="1.25.40.10">
    <property type="entry name" value="Tetratricopeptide repeat domain"/>
    <property type="match status" value="2"/>
</dbReference>
<feature type="region of interest" description="Disordered" evidence="7">
    <location>
        <begin position="787"/>
        <end position="832"/>
    </location>
</feature>
<dbReference type="Pfam" id="PF00023">
    <property type="entry name" value="Ank"/>
    <property type="match status" value="1"/>
</dbReference>
<feature type="repeat" description="TPR" evidence="6">
    <location>
        <begin position="357"/>
        <end position="390"/>
    </location>
</feature>
<dbReference type="SMART" id="SM00248">
    <property type="entry name" value="ANK"/>
    <property type="match status" value="3"/>
</dbReference>
<dbReference type="SMART" id="SM00028">
    <property type="entry name" value="TPR"/>
    <property type="match status" value="6"/>
</dbReference>
<dbReference type="Gene3D" id="3.80.10.10">
    <property type="entry name" value="Ribonuclease Inhibitor"/>
    <property type="match status" value="1"/>
</dbReference>
<dbReference type="PROSITE" id="PS50088">
    <property type="entry name" value="ANK_REPEAT"/>
    <property type="match status" value="3"/>
</dbReference>
<dbReference type="PANTHER" id="PTHR46358:SF1">
    <property type="entry name" value="TONSOKU-LIKE PROTEIN"/>
    <property type="match status" value="1"/>
</dbReference>
<evidence type="ECO:0000313" key="8">
    <source>
        <dbReference type="EMBL" id="JAC14301.1"/>
    </source>
</evidence>
<evidence type="ECO:0000256" key="2">
    <source>
        <dbReference type="ARBA" id="ARBA00022614"/>
    </source>
</evidence>
<evidence type="ECO:0000256" key="1">
    <source>
        <dbReference type="ARBA" id="ARBA00004123"/>
    </source>
</evidence>
<feature type="region of interest" description="Disordered" evidence="7">
    <location>
        <begin position="844"/>
        <end position="869"/>
    </location>
</feature>
<feature type="compositionally biased region" description="Polar residues" evidence="7">
    <location>
        <begin position="677"/>
        <end position="687"/>
    </location>
</feature>
<sequence>MNIQKLKKKKEKALSEGNLNHLFYVCKELAELYFSQEMFKEALQEYKEMERISDANNNKMDIARCNRMIGEVYCEMGDFDKALKHQKKHLKISNEEQDKVEQQRALATIGRTYFLQAESCTELQVSSKDVSLTDAKKYFLQSLSICEQLDDETVGMKQRMEMRLRLFLNLGLVLESQGQLEQAVEHLSKAIMISKKLELWEDLMRTYSALGSVYHKKHESRLALSSYDQAITVAERLSDKALHIATILVLKAEVLLELPDFLGARQALLRAYRQNISSYKSDKLEVEKKLRIVAAMCEVEQSLTNLAPDGDYEERKKLYEDLGDMATEIGSFTTALIYYHLMLECVEKCNKKREALIECYVSLAQTYKDNRQYWKALEYFKKELELEENNPSEACKTNMNIAELYTLMGDTDRTIEHYEKAKINSESAGSDQLKKVVLKCAYNALSDAKCFAKAEEIQRELVNYSHLDESESEEEEDDEEKKQFGIHINLDEISDIDGDGDDEDEKRKITRTRAKPKTNLQKRNEKGETPLHLAAISGNEILVAKLIDQGHSIDIKDYSGWTPLHEACNHGHRGVAEVLLSKGAAVNDRGGPHCDGVTPLLDAASNGSLDCIELLLSYGASPLMRTNSGESVLDCLASWRKRRLKELGVDLDDCTLAQYISIYKKIQQILEKAGQKISTKESLGQKDSSFKEGRQSRRSEHSMKHSASTQGRKSKDNINSPRLNPVEDAADEYENAMKALRFRHQHIVSPMAKPTSIPALLPSEECIGDNWLEEDLDLIRPNKKRRVCEFGGGQPQRRSSNNHAIRGETSEQLPSSAPSSPPSEDCSLSNSTDSEDVNVMLTAFKNSDEPSHRVPVPEESKDTPSTSGIFSNKLKEMNAVRRKQISLMATGVTKEKVVKTSQVPEVALQNHIQPLPTHQFTCVKVRVEGKLLLVPLPQSPSQPLTVSWLANELAIRYRSLEGIEPVLRIETQDGALLVDSDPVTLLIGMGELYGRVQSWKLPPLSTIYQEACLNGNIVSDGQVTAELDACLATNSVNLNDFYLDHKQLGPILKALSYHLPLQVLCLSGNNISDTYIKDVANCVVKLSQLKSLDLSNINITSSGLATFARIIVDNRALQRLECLYLGCNSLSDCLSSLADLLNIIPSLRTLSLPSVNLTQESFRSCPYYSLDCLERLDINFNEIGSEGVIDLLGRLNHHAIIELKMAGTGITTIREVAFFLQHFSPSMLTLLDLSYCTATDYEISELIKGIEKCQQLSRLCLDGIVGATSRSVDPLLGLSSVRELSLCGLEANQPIQVSDHLSSLAIGSCVDQAWASQRGPFGFYLGGAAVRQRTTTH</sequence>
<feature type="repeat" description="ANK" evidence="5">
    <location>
        <begin position="595"/>
        <end position="627"/>
    </location>
</feature>
<comment type="subcellular location">
    <subcellularLocation>
        <location evidence="1">Nucleus</location>
    </subcellularLocation>
</comment>
<dbReference type="InterPro" id="IPR002110">
    <property type="entry name" value="Ankyrin_rpt"/>
</dbReference>
<feature type="region of interest" description="Disordered" evidence="7">
    <location>
        <begin position="677"/>
        <end position="725"/>
    </location>
</feature>
<dbReference type="PANTHER" id="PTHR46358">
    <property type="entry name" value="TONSOKU-LIKE PROTEIN"/>
    <property type="match status" value="1"/>
</dbReference>
<name>A0A023EZT3_TRIIF</name>
<feature type="compositionally biased region" description="Acidic residues" evidence="7">
    <location>
        <begin position="470"/>
        <end position="479"/>
    </location>
</feature>
<dbReference type="Gene3D" id="1.25.40.20">
    <property type="entry name" value="Ankyrin repeat-containing domain"/>
    <property type="match status" value="1"/>
</dbReference>
<dbReference type="Pfam" id="PF13181">
    <property type="entry name" value="TPR_8"/>
    <property type="match status" value="1"/>
</dbReference>
<dbReference type="InterPro" id="IPR019734">
    <property type="entry name" value="TPR_rpt"/>
</dbReference>
<dbReference type="EMBL" id="GBBI01004411">
    <property type="protein sequence ID" value="JAC14301.1"/>
    <property type="molecule type" value="mRNA"/>
</dbReference>
<dbReference type="SUPFAM" id="SSF52047">
    <property type="entry name" value="RNI-like"/>
    <property type="match status" value="1"/>
</dbReference>
<evidence type="ECO:0000256" key="4">
    <source>
        <dbReference type="ARBA" id="ARBA00023242"/>
    </source>
</evidence>
<feature type="region of interest" description="Disordered" evidence="7">
    <location>
        <begin position="465"/>
        <end position="484"/>
    </location>
</feature>
<dbReference type="Pfam" id="PF13424">
    <property type="entry name" value="TPR_12"/>
    <property type="match status" value="1"/>
</dbReference>
<accession>A0A023EZT3</accession>
<dbReference type="SUPFAM" id="SSF48403">
    <property type="entry name" value="Ankyrin repeat"/>
    <property type="match status" value="1"/>
</dbReference>
<feature type="repeat" description="ANK" evidence="5">
    <location>
        <begin position="559"/>
        <end position="591"/>
    </location>
</feature>
<dbReference type="PRINTS" id="PR01415">
    <property type="entry name" value="ANKYRIN"/>
</dbReference>
<feature type="repeat" description="ANK" evidence="5">
    <location>
        <begin position="526"/>
        <end position="558"/>
    </location>
</feature>
<feature type="compositionally biased region" description="Basic and acidic residues" evidence="7">
    <location>
        <begin position="846"/>
        <end position="862"/>
    </location>
</feature>
<feature type="compositionally biased region" description="Acidic residues" evidence="7">
    <location>
        <begin position="493"/>
        <end position="504"/>
    </location>
</feature>
<protein>
    <submittedName>
        <fullName evidence="8">Putative ankyrin</fullName>
    </submittedName>
</protein>
<dbReference type="GO" id="GO:0031297">
    <property type="term" value="P:replication fork processing"/>
    <property type="evidence" value="ECO:0007669"/>
    <property type="project" value="TreeGrafter"/>
</dbReference>
<dbReference type="PROSITE" id="PS50005">
    <property type="entry name" value="TPR"/>
    <property type="match status" value="4"/>
</dbReference>
<dbReference type="SUPFAM" id="SSF48452">
    <property type="entry name" value="TPR-like"/>
    <property type="match status" value="2"/>
</dbReference>
<keyword evidence="4" id="KW-0539">Nucleus</keyword>
<keyword evidence="3" id="KW-0677">Repeat</keyword>
<feature type="repeat" description="TPR" evidence="6">
    <location>
        <begin position="63"/>
        <end position="96"/>
    </location>
</feature>
<keyword evidence="6" id="KW-0802">TPR repeat</keyword>
<keyword evidence="5" id="KW-0040">ANK repeat</keyword>
<reference evidence="8" key="1">
    <citation type="journal article" date="2014" name="PLoS Negl. Trop. Dis.">
        <title>An updated insight into the Sialotranscriptome of Triatoma infestans: developmental stage and geographic variations.</title>
        <authorList>
            <person name="Schwarz A."/>
            <person name="Medrano-Mercado N."/>
            <person name="Schaub G.A."/>
            <person name="Struchiner C.J."/>
            <person name="Bargues M.D."/>
            <person name="Levy M.Z."/>
            <person name="Ribeiro J.M."/>
        </authorList>
    </citation>
    <scope>NUCLEOTIDE SEQUENCE</scope>
    <source>
        <strain evidence="8">Chile</strain>
        <tissue evidence="8">Salivary glands</tissue>
    </source>
</reference>
<feature type="repeat" description="TPR" evidence="6">
    <location>
        <begin position="164"/>
        <end position="197"/>
    </location>
</feature>
<dbReference type="InterPro" id="IPR036770">
    <property type="entry name" value="Ankyrin_rpt-contain_sf"/>
</dbReference>
<organism evidence="8">
    <name type="scientific">Triatoma infestans</name>
    <name type="common">Assassin bug</name>
    <dbReference type="NCBI Taxonomy" id="30076"/>
    <lineage>
        <taxon>Eukaryota</taxon>
        <taxon>Metazoa</taxon>
        <taxon>Ecdysozoa</taxon>
        <taxon>Arthropoda</taxon>
        <taxon>Hexapoda</taxon>
        <taxon>Insecta</taxon>
        <taxon>Pterygota</taxon>
        <taxon>Neoptera</taxon>
        <taxon>Paraneoptera</taxon>
        <taxon>Hemiptera</taxon>
        <taxon>Heteroptera</taxon>
        <taxon>Panheteroptera</taxon>
        <taxon>Cimicomorpha</taxon>
        <taxon>Reduviidae</taxon>
        <taxon>Triatominae</taxon>
        <taxon>Triatoma</taxon>
    </lineage>
</organism>
<proteinExistence type="evidence at transcript level"/>
<dbReference type="InterPro" id="IPR032675">
    <property type="entry name" value="LRR_dom_sf"/>
</dbReference>